<feature type="region of interest" description="Disordered" evidence="1">
    <location>
        <begin position="119"/>
        <end position="189"/>
    </location>
</feature>
<name>A0ABY5P2K9_9LACT</name>
<dbReference type="Proteomes" id="UP001315967">
    <property type="component" value="Chromosome"/>
</dbReference>
<sequence>MKKKFLFSLLSLMLVGMSAFNMGVSVKAQEKLEVKTTFYPVYFLAEQIGGDYANVSMLLEANQDAHDYEISASDVTEVQNADLFIYQDDEMEYFVQDLLAVINTENTKIVESTEGLTLLTGSDTHDHEGEEAADDHDHEGEEAADEHDHEEGAHEEDDHDHEEDDHAHEEDDNAHDHGAEEDGHSHNYDPHTWVDPMFYAQQAENVLNAFVELDPANAEGYQNNYQALVDELTLIDEEYRTALADREDRRFVVQHAAFGYLANAYDLEQVAITGLSTTQEPSAQEIATMQDFVVENDVKVIYVDPTSSSSIAQTVAQANNAELRPLRTLESVTADELAQGINYFDIMRDNLIELAK</sequence>
<feature type="compositionally biased region" description="Basic and acidic residues" evidence="1">
    <location>
        <begin position="164"/>
        <end position="189"/>
    </location>
</feature>
<dbReference type="Gene3D" id="3.40.50.1980">
    <property type="entry name" value="Nitrogenase molybdenum iron protein domain"/>
    <property type="match status" value="2"/>
</dbReference>
<feature type="compositionally biased region" description="Acidic residues" evidence="1">
    <location>
        <begin position="153"/>
        <end position="163"/>
    </location>
</feature>
<dbReference type="PANTHER" id="PTHR42953">
    <property type="entry name" value="HIGH-AFFINITY ZINC UPTAKE SYSTEM PROTEIN ZNUA-RELATED"/>
    <property type="match status" value="1"/>
</dbReference>
<evidence type="ECO:0000256" key="1">
    <source>
        <dbReference type="SAM" id="MobiDB-lite"/>
    </source>
</evidence>
<evidence type="ECO:0000256" key="2">
    <source>
        <dbReference type="SAM" id="SignalP"/>
    </source>
</evidence>
<dbReference type="PANTHER" id="PTHR42953:SF8">
    <property type="entry name" value="ZINT DOMAIN-CONTAINING PROTEIN"/>
    <property type="match status" value="1"/>
</dbReference>
<proteinExistence type="predicted"/>
<gene>
    <name evidence="3" type="ORF">NRE15_08500</name>
</gene>
<dbReference type="InterPro" id="IPR050492">
    <property type="entry name" value="Bact_metal-bind_prot9"/>
</dbReference>
<evidence type="ECO:0000313" key="3">
    <source>
        <dbReference type="EMBL" id="UUX32957.1"/>
    </source>
</evidence>
<organism evidence="3 4">
    <name type="scientific">Fundicoccus culcitae</name>
    <dbReference type="NCBI Taxonomy" id="2969821"/>
    <lineage>
        <taxon>Bacteria</taxon>
        <taxon>Bacillati</taxon>
        <taxon>Bacillota</taxon>
        <taxon>Bacilli</taxon>
        <taxon>Lactobacillales</taxon>
        <taxon>Aerococcaceae</taxon>
        <taxon>Fundicoccus</taxon>
    </lineage>
</organism>
<feature type="chain" id="PRO_5046407700" evidence="2">
    <location>
        <begin position="22"/>
        <end position="356"/>
    </location>
</feature>
<feature type="compositionally biased region" description="Basic and acidic residues" evidence="1">
    <location>
        <begin position="123"/>
        <end position="152"/>
    </location>
</feature>
<reference evidence="3 4" key="1">
    <citation type="submission" date="2022-08" db="EMBL/GenBank/DDBJ databases">
        <title>Aerococcaceae sp. nov isolated from spoiled eye mask.</title>
        <authorList>
            <person name="Zhou G."/>
            <person name="Xie X.-B."/>
            <person name="Shi Q.-S."/>
            <person name="Wang Y.-S."/>
            <person name="Wen X."/>
            <person name="Peng H."/>
            <person name="Yang X.-J."/>
            <person name="Tao H.-B."/>
            <person name="Huang X.-M."/>
        </authorList>
    </citation>
    <scope>NUCLEOTIDE SEQUENCE [LARGE SCALE GENOMIC DNA]</scope>
    <source>
        <strain evidence="4">DM20194951</strain>
    </source>
</reference>
<evidence type="ECO:0000313" key="4">
    <source>
        <dbReference type="Proteomes" id="UP001315967"/>
    </source>
</evidence>
<dbReference type="InterPro" id="IPR006127">
    <property type="entry name" value="ZnuA-like"/>
</dbReference>
<dbReference type="RefSeq" id="WP_313792461.1">
    <property type="nucleotide sequence ID" value="NZ_CP102453.1"/>
</dbReference>
<feature type="signal peptide" evidence="2">
    <location>
        <begin position="1"/>
        <end position="21"/>
    </location>
</feature>
<dbReference type="Pfam" id="PF01297">
    <property type="entry name" value="ZnuA"/>
    <property type="match status" value="1"/>
</dbReference>
<accession>A0ABY5P2K9</accession>
<keyword evidence="2" id="KW-0732">Signal</keyword>
<protein>
    <submittedName>
        <fullName evidence="3">Zinc ABC transporter substrate-binding protein</fullName>
    </submittedName>
</protein>
<keyword evidence="4" id="KW-1185">Reference proteome</keyword>
<dbReference type="SUPFAM" id="SSF53807">
    <property type="entry name" value="Helical backbone' metal receptor"/>
    <property type="match status" value="1"/>
</dbReference>
<dbReference type="EMBL" id="CP102453">
    <property type="protein sequence ID" value="UUX32957.1"/>
    <property type="molecule type" value="Genomic_DNA"/>
</dbReference>